<dbReference type="PANTHER" id="PTHR15109">
    <property type="entry name" value="AGAP004327-PA"/>
    <property type="match status" value="1"/>
</dbReference>
<accession>A0A9P0JN48</accession>
<proteinExistence type="inferred from homology"/>
<organism evidence="6 7">
    <name type="scientific">Acanthoscelides obtectus</name>
    <name type="common">Bean weevil</name>
    <name type="synonym">Bruchus obtectus</name>
    <dbReference type="NCBI Taxonomy" id="200917"/>
    <lineage>
        <taxon>Eukaryota</taxon>
        <taxon>Metazoa</taxon>
        <taxon>Ecdysozoa</taxon>
        <taxon>Arthropoda</taxon>
        <taxon>Hexapoda</taxon>
        <taxon>Insecta</taxon>
        <taxon>Pterygota</taxon>
        <taxon>Neoptera</taxon>
        <taxon>Endopterygota</taxon>
        <taxon>Coleoptera</taxon>
        <taxon>Polyphaga</taxon>
        <taxon>Cucujiformia</taxon>
        <taxon>Chrysomeloidea</taxon>
        <taxon>Chrysomelidae</taxon>
        <taxon>Bruchinae</taxon>
        <taxon>Bruchini</taxon>
        <taxon>Acanthoscelides</taxon>
    </lineage>
</organism>
<feature type="compositionally biased region" description="Low complexity" evidence="4">
    <location>
        <begin position="444"/>
        <end position="458"/>
    </location>
</feature>
<sequence length="1313" mass="149989">MIKFQTFIELLVTQTCRRAAHEYEVYNKNGPKTPKKKNSIWASKTGRYSLEFLKELHDKPREFIYKLLKVPENPKLKPILKAPSTLHWVNNPCEFGKAEREKLMEFLGTIKEVAPPKSKKWIELQHYLQYVYRNFANPKPDPSSETLSPYFIKKLRNLVKELIEDDESQLYLRIVALLREYCIFAQWNYSKGGNHAITKLFYYYEAMLSAAKNCSAAFQEFEVIVYKNYSVCWIDFNTCVFIRYFFETDYVQLTIYKCLEFKESPGDTPAMFGLLEDLKNLWIKEQKRIMKINEEAQVDDTTDFYYIEEAMINCHKKVLKSNCWIFRSQQELEDLDLRRLDHHIFRLLFDPFFHPDGPILDKNGQCICEECLFAKYKLLVDKPADEINNKILKDATRQSFCRECQKPIDLNTYHAHVNKHCCEDDEYDPAEMLSNEMSLLSLNSNNSGPPALPNGFAEKMTEEEKEEEEEDEDACEIHFKHFEEHTEAETTMEAFEEYLRQRKEGKCQLLSKNVRNFIKIKKDIFTNSNGQVTEKVFDMFNPTSQNVPAVPKPVEPEASKIKEMGKNAHKCERCNSRPYTACKPVPGKDAASICEHNCRLDNKTPEIKPNTTRPEIIQSFVNTLEKLLPNLTDACHSHGGPCEHGKDAKKCDCTYCEVFGSNVTSHVHKNNELRDRLRIRLHQRREKRTKDTSKHGLHAAEKSANNCAAAINSAKLKTVISKVEERVPLPSSPTNIPPAPVVKPLDLTFTVSEEDDIHGLVNYIEGNSVLNKIELAQKKAAKKIRQRQKKEEERQRAEEQKRLEEELKRKEAERREAAKRKVEREKAEAAAIAKAKAEKCKSKKERQAEKRQELKKQQKDAEKEKENIKNATASKNTKIVEETIPAMVTIKRIAENENGEPTVTITLKGSTPDQDKLLYTLVGGPDDKIDAPKEPEKNSKKKKKQKNALSVVTKDVKVTVALDPTKTKSEPDANTRKLNKNNHVKMLPNAGKQKMNDFNKKANTPSTKKEIPLSDLNIPMLRLPPGITITKIEGPVSNRNYKVGNIDEERGGPTINVGKSGVIVVDTEKLIQSKPLNGESKAKNKKKKKKNAKKAAESENQSTVDGKKMITLKNPIFQSMQSKPSDSAADKHSDNVPPAAIFTNENGMVTIRSSRLMNGPGSALNPMPVQNIMPEIEPYQSHQGYTSTPEEKEISSFNAREILSGLPGIEITKVDKKQNKTEADGNKACQTAEVSIIPTSNGSEKFDFEKDDWFYESVFSPRDVLEDDMDAEELELEAFKRFCQQSIPPPQKEKVAHLNVAEIVFKKQADNTV</sequence>
<protein>
    <recommendedName>
        <fullName evidence="5">FAM193 C-terminal domain-containing protein</fullName>
    </recommendedName>
</protein>
<keyword evidence="2" id="KW-0597">Phosphoprotein</keyword>
<feature type="compositionally biased region" description="Basic and acidic residues" evidence="4">
    <location>
        <begin position="835"/>
        <end position="868"/>
    </location>
</feature>
<dbReference type="GO" id="GO:0005737">
    <property type="term" value="C:cytoplasm"/>
    <property type="evidence" value="ECO:0007669"/>
    <property type="project" value="TreeGrafter"/>
</dbReference>
<feature type="region of interest" description="Disordered" evidence="4">
    <location>
        <begin position="962"/>
        <end position="1010"/>
    </location>
</feature>
<dbReference type="InterPro" id="IPR031802">
    <property type="entry name" value="FAM193_C"/>
</dbReference>
<feature type="compositionally biased region" description="Basic and acidic residues" evidence="4">
    <location>
        <begin position="925"/>
        <end position="938"/>
    </location>
</feature>
<evidence type="ECO:0000313" key="7">
    <source>
        <dbReference type="Proteomes" id="UP001152888"/>
    </source>
</evidence>
<feature type="compositionally biased region" description="Basic and acidic residues" evidence="4">
    <location>
        <begin position="965"/>
        <end position="975"/>
    </location>
</feature>
<feature type="compositionally biased region" description="Basic and acidic residues" evidence="4">
    <location>
        <begin position="801"/>
        <end position="828"/>
    </location>
</feature>
<dbReference type="InterPro" id="IPR029717">
    <property type="entry name" value="FAM193"/>
</dbReference>
<gene>
    <name evidence="6" type="ORF">ACAOBT_LOCUS1115</name>
</gene>
<feature type="compositionally biased region" description="Basic residues" evidence="4">
    <location>
        <begin position="1083"/>
        <end position="1093"/>
    </location>
</feature>
<comment type="caution">
    <text evidence="6">The sequence shown here is derived from an EMBL/GenBank/DDBJ whole genome shotgun (WGS) entry which is preliminary data.</text>
</comment>
<keyword evidence="3" id="KW-0175">Coiled coil</keyword>
<evidence type="ECO:0000256" key="3">
    <source>
        <dbReference type="ARBA" id="ARBA00023054"/>
    </source>
</evidence>
<feature type="domain" description="FAM193 C-terminal" evidence="5">
    <location>
        <begin position="1257"/>
        <end position="1308"/>
    </location>
</feature>
<feature type="compositionally biased region" description="Acidic residues" evidence="4">
    <location>
        <begin position="461"/>
        <end position="472"/>
    </location>
</feature>
<keyword evidence="7" id="KW-1185">Reference proteome</keyword>
<evidence type="ECO:0000256" key="1">
    <source>
        <dbReference type="ARBA" id="ARBA00009689"/>
    </source>
</evidence>
<feature type="region of interest" description="Disordered" evidence="4">
    <location>
        <begin position="916"/>
        <end position="949"/>
    </location>
</feature>
<evidence type="ECO:0000256" key="2">
    <source>
        <dbReference type="ARBA" id="ARBA00022553"/>
    </source>
</evidence>
<dbReference type="EMBL" id="CAKOFQ010006661">
    <property type="protein sequence ID" value="CAH1955557.1"/>
    <property type="molecule type" value="Genomic_DNA"/>
</dbReference>
<evidence type="ECO:0000259" key="5">
    <source>
        <dbReference type="Pfam" id="PF15914"/>
    </source>
</evidence>
<reference evidence="6" key="1">
    <citation type="submission" date="2022-03" db="EMBL/GenBank/DDBJ databases">
        <authorList>
            <person name="Sayadi A."/>
        </authorList>
    </citation>
    <scope>NUCLEOTIDE SEQUENCE</scope>
</reference>
<dbReference type="Proteomes" id="UP001152888">
    <property type="component" value="Unassembled WGS sequence"/>
</dbReference>
<dbReference type="Pfam" id="PF15914">
    <property type="entry name" value="FAM193_C"/>
    <property type="match status" value="1"/>
</dbReference>
<feature type="compositionally biased region" description="Polar residues" evidence="4">
    <location>
        <begin position="1116"/>
        <end position="1125"/>
    </location>
</feature>
<name>A0A9P0JN48_ACAOB</name>
<dbReference type="GO" id="GO:0005634">
    <property type="term" value="C:nucleus"/>
    <property type="evidence" value="ECO:0007669"/>
    <property type="project" value="TreeGrafter"/>
</dbReference>
<evidence type="ECO:0000256" key="4">
    <source>
        <dbReference type="SAM" id="MobiDB-lite"/>
    </source>
</evidence>
<feature type="region of interest" description="Disordered" evidence="4">
    <location>
        <begin position="444"/>
        <end position="472"/>
    </location>
</feature>
<feature type="region of interest" description="Disordered" evidence="4">
    <location>
        <begin position="1074"/>
        <end position="1140"/>
    </location>
</feature>
<evidence type="ECO:0000313" key="6">
    <source>
        <dbReference type="EMBL" id="CAH1955557.1"/>
    </source>
</evidence>
<dbReference type="PANTHER" id="PTHR15109:SF4">
    <property type="entry name" value="FAM193 C-TERMINAL DOMAIN-CONTAINING PROTEIN"/>
    <property type="match status" value="1"/>
</dbReference>
<dbReference type="OrthoDB" id="10044608at2759"/>
<feature type="region of interest" description="Disordered" evidence="4">
    <location>
        <begin position="801"/>
        <end position="878"/>
    </location>
</feature>
<comment type="similarity">
    <text evidence="1">Belongs to the FAM193 family.</text>
</comment>